<dbReference type="InterPro" id="IPR002549">
    <property type="entry name" value="AI-2E-like"/>
</dbReference>
<evidence type="ECO:0000256" key="6">
    <source>
        <dbReference type="SAM" id="Phobius"/>
    </source>
</evidence>
<keyword evidence="5 6" id="KW-0472">Membrane</keyword>
<feature type="transmembrane region" description="Helical" evidence="6">
    <location>
        <begin position="252"/>
        <end position="270"/>
    </location>
</feature>
<dbReference type="KEGG" id="psym:J1N51_03640"/>
<feature type="transmembrane region" description="Helical" evidence="6">
    <location>
        <begin position="132"/>
        <end position="161"/>
    </location>
</feature>
<accession>A0A975HKR4</accession>
<feature type="transmembrane region" description="Helical" evidence="6">
    <location>
        <begin position="290"/>
        <end position="312"/>
    </location>
</feature>
<evidence type="ECO:0000256" key="4">
    <source>
        <dbReference type="ARBA" id="ARBA00022989"/>
    </source>
</evidence>
<evidence type="ECO:0000256" key="2">
    <source>
        <dbReference type="ARBA" id="ARBA00009773"/>
    </source>
</evidence>
<evidence type="ECO:0000313" key="7">
    <source>
        <dbReference type="EMBL" id="QTH64574.1"/>
    </source>
</evidence>
<dbReference type="GO" id="GO:0016020">
    <property type="term" value="C:membrane"/>
    <property type="evidence" value="ECO:0007669"/>
    <property type="project" value="UniProtKB-SubCell"/>
</dbReference>
<keyword evidence="3 6" id="KW-0812">Transmembrane</keyword>
<feature type="transmembrane region" description="Helical" evidence="6">
    <location>
        <begin position="196"/>
        <end position="217"/>
    </location>
</feature>
<organism evidence="7 8">
    <name type="scientific">Psychrosphaera ytuae</name>
    <dbReference type="NCBI Taxonomy" id="2820710"/>
    <lineage>
        <taxon>Bacteria</taxon>
        <taxon>Pseudomonadati</taxon>
        <taxon>Pseudomonadota</taxon>
        <taxon>Gammaproteobacteria</taxon>
        <taxon>Alteromonadales</taxon>
        <taxon>Pseudoalteromonadaceae</taxon>
        <taxon>Psychrosphaera</taxon>
    </lineage>
</organism>
<proteinExistence type="inferred from homology"/>
<dbReference type="RefSeq" id="WP_208832628.1">
    <property type="nucleotide sequence ID" value="NZ_CP072110.1"/>
</dbReference>
<feature type="transmembrane region" description="Helical" evidence="6">
    <location>
        <begin position="223"/>
        <end position="245"/>
    </location>
</feature>
<evidence type="ECO:0000256" key="1">
    <source>
        <dbReference type="ARBA" id="ARBA00004141"/>
    </source>
</evidence>
<dbReference type="Pfam" id="PF01594">
    <property type="entry name" value="AI-2E_transport"/>
    <property type="match status" value="1"/>
</dbReference>
<dbReference type="PANTHER" id="PTHR21716">
    <property type="entry name" value="TRANSMEMBRANE PROTEIN"/>
    <property type="match status" value="1"/>
</dbReference>
<evidence type="ECO:0000256" key="3">
    <source>
        <dbReference type="ARBA" id="ARBA00022692"/>
    </source>
</evidence>
<gene>
    <name evidence="7" type="ORF">J1N51_03640</name>
</gene>
<feature type="transmembrane region" description="Helical" evidence="6">
    <location>
        <begin position="62"/>
        <end position="82"/>
    </location>
</feature>
<evidence type="ECO:0000256" key="5">
    <source>
        <dbReference type="ARBA" id="ARBA00023136"/>
    </source>
</evidence>
<dbReference type="PANTHER" id="PTHR21716:SF64">
    <property type="entry name" value="AI-2 TRANSPORT PROTEIN TQSA"/>
    <property type="match status" value="1"/>
</dbReference>
<dbReference type="GO" id="GO:0055085">
    <property type="term" value="P:transmembrane transport"/>
    <property type="evidence" value="ECO:0007669"/>
    <property type="project" value="TreeGrafter"/>
</dbReference>
<name>A0A975HKR4_9GAMM</name>
<keyword evidence="4 6" id="KW-1133">Transmembrane helix</keyword>
<comment type="subcellular location">
    <subcellularLocation>
        <location evidence="1">Membrane</location>
        <topology evidence="1">Multi-pass membrane protein</topology>
    </subcellularLocation>
</comment>
<dbReference type="AlphaFoldDB" id="A0A975HKR4"/>
<sequence>MELNQPKRATPYLVAFASIIIIIAGLKVAAPILVQLLMALFVAVICMPSIRWMEDHKVPRSMAVIIVLAVILAFVYAIFALVGDSINAFNANKEFYIEQLDGRIKSIFAWLSEQGIPVEAVNIGAAFENIDIMSMITLVLGGVGNIFSDFFIIFLSVIFILAEATSFPAKFANAFADAKDKMVHVNHILSKIRHYLAIKAATSLLTGVLASICLVIIGVDYPFLWGMLAFLLNFIPTLGSLIAAVPPVILSLIQLGPIGVVWTAASYFAINNIVGNYLEPKLMGRMLGLSAFVVFLSLIVWGYIFGSVGMFLSVPLTMMIKIALDTSEKTRWLGILLGPEDDANVKALDEPETSLEETENK</sequence>
<dbReference type="Proteomes" id="UP000682739">
    <property type="component" value="Chromosome"/>
</dbReference>
<keyword evidence="8" id="KW-1185">Reference proteome</keyword>
<feature type="transmembrane region" description="Helical" evidence="6">
    <location>
        <begin position="9"/>
        <end position="26"/>
    </location>
</feature>
<reference evidence="7" key="1">
    <citation type="submission" date="2021-03" db="EMBL/GenBank/DDBJ databases">
        <title>Description of Psychrosphaera ytuae sp. nov. isolated from deep sea sediment of South China Sea.</title>
        <authorList>
            <person name="Zhang J."/>
            <person name="Xu X.-D."/>
        </authorList>
    </citation>
    <scope>NUCLEOTIDE SEQUENCE</scope>
    <source>
        <strain evidence="7">MTZ26</strain>
    </source>
</reference>
<evidence type="ECO:0000313" key="8">
    <source>
        <dbReference type="Proteomes" id="UP000682739"/>
    </source>
</evidence>
<protein>
    <submittedName>
        <fullName evidence="7">AI-2E family transporter</fullName>
    </submittedName>
</protein>
<dbReference type="EMBL" id="CP072110">
    <property type="protein sequence ID" value="QTH64574.1"/>
    <property type="molecule type" value="Genomic_DNA"/>
</dbReference>
<comment type="similarity">
    <text evidence="2">Belongs to the autoinducer-2 exporter (AI-2E) (TC 2.A.86) family.</text>
</comment>